<evidence type="ECO:0000313" key="2">
    <source>
        <dbReference type="EMBL" id="MBM7841080.1"/>
    </source>
</evidence>
<name>A0ABS2T243_9BACI</name>
<accession>A0ABS2T243</accession>
<sequence length="757" mass="84984">MFKKITCVCIAFGLVLFSGHDAAFAQDQGGGITPWHRSNQFTQPLVVEQTELPLIEPAENGFTKVAESNELLLYVEPESLGLHIEAKQTGYVWRSGVHGQEDVNLNETWRDMANSAITIDYLDQRNNLQTESLITNDSEVDLIETGAGFTANIEFGRSNIKLSLNVELEEDRLSFTIPEESIEEGERAQLVSLRLYPFLGAADETIEEGYLFLPDGSGALIRFEEEARATTPFRAPIYGQDAAFERNRTSVSQLNEPLSIAYPVYGIVHGEKQNGFAAILGEGKHHADIIAYPKGASTDFYWTTASYTFRHEYYQPTSRSGDGFNTYQSERLTYSIEQELVFLQDDEASYVGMAHAYQTYLAKNDLLPTQEDEVRVNVEFLGGETKRRFFWRTIEAMTPVAKIESHVEDLHAAGVENMQVVYRGWMSGGLTGTLPQKNGFELALGSREELAQAQQRLADLNIPLYFQTDYTKAYDGASGFSGQNDVATRLNGEAALSSGYYWSYYLLTPEWALDAVEADLAMYEDNGVGRLAVDTTAAALYSHYTGNNVVQREEAVEHYQTLFEKLTDEVGPLALNQPNDYAWKYAESFQNIPLYSSNYTMVTDTVPFMQIVLKGHLPYFGEFSNFHNQTEQDLLRMIEYGAYPSFYLTTESSHLLFNTPSEDLFTSQFDTWKEDVVNQYLTAVEVLKPVEGETIVDRIVHGTGLVEVVYSNGKSVVVNYREADATINGLTLEALSAQTMDHTQLENQEQEEGEAES</sequence>
<evidence type="ECO:0000313" key="3">
    <source>
        <dbReference type="Proteomes" id="UP001179280"/>
    </source>
</evidence>
<protein>
    <submittedName>
        <fullName evidence="2">Uncharacterized protein</fullName>
    </submittedName>
</protein>
<comment type="caution">
    <text evidence="2">The sequence shown here is derived from an EMBL/GenBank/DDBJ whole genome shotgun (WGS) entry which is preliminary data.</text>
</comment>
<dbReference type="Proteomes" id="UP001179280">
    <property type="component" value="Unassembled WGS sequence"/>
</dbReference>
<reference evidence="2" key="1">
    <citation type="submission" date="2021-01" db="EMBL/GenBank/DDBJ databases">
        <title>Genomic Encyclopedia of Type Strains, Phase IV (KMG-IV): sequencing the most valuable type-strain genomes for metagenomic binning, comparative biology and taxonomic classification.</title>
        <authorList>
            <person name="Goeker M."/>
        </authorList>
    </citation>
    <scope>NUCLEOTIDE SEQUENCE</scope>
    <source>
        <strain evidence="2">DSM 21943</strain>
    </source>
</reference>
<dbReference type="RefSeq" id="WP_204469022.1">
    <property type="nucleotide sequence ID" value="NZ_JAFBCV010000021.1"/>
</dbReference>
<proteinExistence type="predicted"/>
<organism evidence="2 3">
    <name type="scientific">Shouchella xiaoxiensis</name>
    <dbReference type="NCBI Taxonomy" id="766895"/>
    <lineage>
        <taxon>Bacteria</taxon>
        <taxon>Bacillati</taxon>
        <taxon>Bacillota</taxon>
        <taxon>Bacilli</taxon>
        <taxon>Bacillales</taxon>
        <taxon>Bacillaceae</taxon>
        <taxon>Shouchella</taxon>
    </lineage>
</organism>
<dbReference type="InterPro" id="IPR043751">
    <property type="entry name" value="DUF5696"/>
</dbReference>
<gene>
    <name evidence="2" type="ORF">JOC54_004379</name>
</gene>
<feature type="signal peptide" evidence="1">
    <location>
        <begin position="1"/>
        <end position="25"/>
    </location>
</feature>
<dbReference type="Pfam" id="PF18952">
    <property type="entry name" value="DUF5696"/>
    <property type="match status" value="1"/>
</dbReference>
<keyword evidence="3" id="KW-1185">Reference proteome</keyword>
<keyword evidence="1" id="KW-0732">Signal</keyword>
<evidence type="ECO:0000256" key="1">
    <source>
        <dbReference type="SAM" id="SignalP"/>
    </source>
</evidence>
<dbReference type="EMBL" id="JAFBCV010000021">
    <property type="protein sequence ID" value="MBM7841080.1"/>
    <property type="molecule type" value="Genomic_DNA"/>
</dbReference>
<feature type="chain" id="PRO_5047093445" evidence="1">
    <location>
        <begin position="26"/>
        <end position="757"/>
    </location>
</feature>